<evidence type="ECO:0000313" key="11">
    <source>
        <dbReference type="Proteomes" id="UP001595945"/>
    </source>
</evidence>
<dbReference type="GO" id="GO:0016117">
    <property type="term" value="P:carotenoid biosynthetic process"/>
    <property type="evidence" value="ECO:0007669"/>
    <property type="project" value="UniProtKB-KW"/>
</dbReference>
<dbReference type="NCBIfam" id="TIGR03462">
    <property type="entry name" value="CarR_dom_SF"/>
    <property type="match status" value="2"/>
</dbReference>
<evidence type="ECO:0000256" key="6">
    <source>
        <dbReference type="ARBA" id="ARBA00023136"/>
    </source>
</evidence>
<evidence type="ECO:0000256" key="5">
    <source>
        <dbReference type="ARBA" id="ARBA00022989"/>
    </source>
</evidence>
<evidence type="ECO:0000259" key="9">
    <source>
        <dbReference type="Pfam" id="PF18916"/>
    </source>
</evidence>
<keyword evidence="6 8" id="KW-0472">Membrane</keyword>
<feature type="domain" description="Lycopene cyclase" evidence="9">
    <location>
        <begin position="166"/>
        <end position="231"/>
    </location>
</feature>
<feature type="domain" description="Lycopene cyclase" evidence="9">
    <location>
        <begin position="11"/>
        <end position="99"/>
    </location>
</feature>
<gene>
    <name evidence="10" type="ORF">ACFO9K_09450</name>
</gene>
<dbReference type="Proteomes" id="UP001595945">
    <property type="component" value="Unassembled WGS sequence"/>
</dbReference>
<accession>A0ABD5Q1T4</accession>
<evidence type="ECO:0000256" key="1">
    <source>
        <dbReference type="ARBA" id="ARBA00004141"/>
    </source>
</evidence>
<dbReference type="InterPro" id="IPR017825">
    <property type="entry name" value="Lycopene_cyclase_dom"/>
</dbReference>
<evidence type="ECO:0000256" key="7">
    <source>
        <dbReference type="ARBA" id="ARBA00023235"/>
    </source>
</evidence>
<protein>
    <submittedName>
        <fullName evidence="10">Lycopene cyclase domain-containing protein</fullName>
    </submittedName>
</protein>
<dbReference type="EMBL" id="JBHSHT010000001">
    <property type="protein sequence ID" value="MFC4824489.1"/>
    <property type="molecule type" value="Genomic_DNA"/>
</dbReference>
<dbReference type="GO" id="GO:0016020">
    <property type="term" value="C:membrane"/>
    <property type="evidence" value="ECO:0007669"/>
    <property type="project" value="UniProtKB-SubCell"/>
</dbReference>
<proteinExistence type="predicted"/>
<dbReference type="Pfam" id="PF18916">
    <property type="entry name" value="Lycopene_cyc"/>
    <property type="match status" value="2"/>
</dbReference>
<dbReference type="GeneID" id="73044825"/>
<evidence type="ECO:0000256" key="3">
    <source>
        <dbReference type="ARBA" id="ARBA00022692"/>
    </source>
</evidence>
<sequence>MTGSLTYVEFLSAFLAVPAVGLTVAVARRTDAPRRVLAGVAALVCIAVAYTAPWDSYLVGRGVWTYGEGVVAARFARVPLGEWLFFVLQTVTTGLWYHLLAPGVDPGVPGRDAPGRADARSVGAVAWLALAALGAVLTVSATRTYYLGMILVWAGPVVAFLWAVGGPVVWRYRRLVAAAVAVPSAYLWVADRFAIGRGLWTISPDYSTGIHVVGLPVEEAIFFVLTNLLVVQGLLLFDWVAARAAERGPVHAVAGLVPPSVASLAGSLAARVPDVAEVRRRWQ</sequence>
<dbReference type="GO" id="GO:0045436">
    <property type="term" value="F:lycopene beta cyclase activity"/>
    <property type="evidence" value="ECO:0007669"/>
    <property type="project" value="UniProtKB-ARBA"/>
</dbReference>
<feature type="transmembrane region" description="Helical" evidence="8">
    <location>
        <begin position="121"/>
        <end position="139"/>
    </location>
</feature>
<feature type="transmembrane region" description="Helical" evidence="8">
    <location>
        <begin position="36"/>
        <end position="54"/>
    </location>
</feature>
<comment type="subcellular location">
    <subcellularLocation>
        <location evidence="1">Membrane</location>
        <topology evidence="1">Multi-pass membrane protein</topology>
    </subcellularLocation>
</comment>
<comment type="caution">
    <text evidence="10">The sequence shown here is derived from an EMBL/GenBank/DDBJ whole genome shotgun (WGS) entry which is preliminary data.</text>
</comment>
<name>A0ABD5Q1T4_9EURY</name>
<evidence type="ECO:0000313" key="10">
    <source>
        <dbReference type="EMBL" id="MFC4824489.1"/>
    </source>
</evidence>
<evidence type="ECO:0000256" key="4">
    <source>
        <dbReference type="ARBA" id="ARBA00022746"/>
    </source>
</evidence>
<dbReference type="AlphaFoldDB" id="A0ABD5Q1T4"/>
<keyword evidence="3 8" id="KW-0812">Transmembrane</keyword>
<feature type="transmembrane region" description="Helical" evidence="8">
    <location>
        <begin position="83"/>
        <end position="100"/>
    </location>
</feature>
<feature type="transmembrane region" description="Helical" evidence="8">
    <location>
        <begin position="176"/>
        <end position="200"/>
    </location>
</feature>
<evidence type="ECO:0000256" key="2">
    <source>
        <dbReference type="ARBA" id="ARBA00004829"/>
    </source>
</evidence>
<keyword evidence="7" id="KW-0413">Isomerase</keyword>
<comment type="pathway">
    <text evidence="2">Carotenoid biosynthesis.</text>
</comment>
<keyword evidence="11" id="KW-1185">Reference proteome</keyword>
<feature type="transmembrane region" description="Helical" evidence="8">
    <location>
        <begin position="6"/>
        <end position="27"/>
    </location>
</feature>
<evidence type="ECO:0000256" key="8">
    <source>
        <dbReference type="SAM" id="Phobius"/>
    </source>
</evidence>
<feature type="transmembrane region" description="Helical" evidence="8">
    <location>
        <begin position="145"/>
        <end position="164"/>
    </location>
</feature>
<reference evidence="10 11" key="1">
    <citation type="journal article" date="2019" name="Int. J. Syst. Evol. Microbiol.">
        <title>The Global Catalogue of Microorganisms (GCM) 10K type strain sequencing project: providing services to taxonomists for standard genome sequencing and annotation.</title>
        <authorList>
            <consortium name="The Broad Institute Genomics Platform"/>
            <consortium name="The Broad Institute Genome Sequencing Center for Infectious Disease"/>
            <person name="Wu L."/>
            <person name="Ma J."/>
        </authorList>
    </citation>
    <scope>NUCLEOTIDE SEQUENCE [LARGE SCALE GENOMIC DNA]</scope>
    <source>
        <strain evidence="10 11">XZYJ18</strain>
    </source>
</reference>
<dbReference type="RefSeq" id="WP_254269773.1">
    <property type="nucleotide sequence ID" value="NZ_CP100400.1"/>
</dbReference>
<organism evidence="10 11">
    <name type="scientific">Halorussus aquaticus</name>
    <dbReference type="NCBI Taxonomy" id="2953748"/>
    <lineage>
        <taxon>Archaea</taxon>
        <taxon>Methanobacteriati</taxon>
        <taxon>Methanobacteriota</taxon>
        <taxon>Stenosarchaea group</taxon>
        <taxon>Halobacteria</taxon>
        <taxon>Halobacteriales</taxon>
        <taxon>Haladaptataceae</taxon>
        <taxon>Halorussus</taxon>
    </lineage>
</organism>
<keyword evidence="5 8" id="KW-1133">Transmembrane helix</keyword>
<keyword evidence="4" id="KW-0125">Carotenoid biosynthesis</keyword>
<feature type="transmembrane region" description="Helical" evidence="8">
    <location>
        <begin position="220"/>
        <end position="241"/>
    </location>
</feature>